<evidence type="ECO:0000256" key="3">
    <source>
        <dbReference type="ARBA" id="ARBA00023163"/>
    </source>
</evidence>
<reference evidence="5 6" key="1">
    <citation type="submission" date="2023-02" db="EMBL/GenBank/DDBJ databases">
        <title>Devosia algicola sp. nov., isolated from the phycosphere of marine algae.</title>
        <authorList>
            <person name="Kim J.M."/>
            <person name="Lee J.K."/>
            <person name="Choi B.J."/>
            <person name="Bayburt H."/>
            <person name="Jeon C.O."/>
        </authorList>
    </citation>
    <scope>NUCLEOTIDE SEQUENCE [LARGE SCALE GENOMIC DNA]</scope>
    <source>
        <strain evidence="5 6">G20-9</strain>
    </source>
</reference>
<evidence type="ECO:0000313" key="5">
    <source>
        <dbReference type="EMBL" id="WDR01398.1"/>
    </source>
</evidence>
<name>A0ABY7YJH3_9HYPH</name>
<feature type="domain" description="HTH marR-type" evidence="4">
    <location>
        <begin position="1"/>
        <end position="116"/>
    </location>
</feature>
<gene>
    <name evidence="5" type="ORF">PSQ19_11275</name>
</gene>
<dbReference type="EMBL" id="CP118246">
    <property type="protein sequence ID" value="WDR01398.1"/>
    <property type="molecule type" value="Genomic_DNA"/>
</dbReference>
<dbReference type="SMART" id="SM00347">
    <property type="entry name" value="HTH_MARR"/>
    <property type="match status" value="1"/>
</dbReference>
<protein>
    <submittedName>
        <fullName evidence="5">MarR family transcriptional regulator</fullName>
    </submittedName>
</protein>
<evidence type="ECO:0000256" key="1">
    <source>
        <dbReference type="ARBA" id="ARBA00023015"/>
    </source>
</evidence>
<evidence type="ECO:0000313" key="6">
    <source>
        <dbReference type="Proteomes" id="UP001220530"/>
    </source>
</evidence>
<dbReference type="InterPro" id="IPR000835">
    <property type="entry name" value="HTH_MarR-typ"/>
</dbReference>
<keyword evidence="1" id="KW-0805">Transcription regulation</keyword>
<dbReference type="PANTHER" id="PTHR33164:SF43">
    <property type="entry name" value="HTH-TYPE TRANSCRIPTIONAL REPRESSOR YETL"/>
    <property type="match status" value="1"/>
</dbReference>
<sequence>MMERILRPYDIGSTQWYVLYQLANYGPTAQRDFLGLLKIEKPTLSDVVAALVRKGFIDQASDPTDRRQRVLTLTNVGKNQWDNLPDPIALMRQIAFDGVDEPTLELIASVLKTATERLNNHIVEGI</sequence>
<evidence type="ECO:0000256" key="2">
    <source>
        <dbReference type="ARBA" id="ARBA00023125"/>
    </source>
</evidence>
<keyword evidence="6" id="KW-1185">Reference proteome</keyword>
<dbReference type="RefSeq" id="WP_282217809.1">
    <property type="nucleotide sequence ID" value="NZ_CP118246.1"/>
</dbReference>
<dbReference type="Proteomes" id="UP001220530">
    <property type="component" value="Chromosome"/>
</dbReference>
<keyword evidence="2" id="KW-0238">DNA-binding</keyword>
<dbReference type="Gene3D" id="1.10.10.10">
    <property type="entry name" value="Winged helix-like DNA-binding domain superfamily/Winged helix DNA-binding domain"/>
    <property type="match status" value="1"/>
</dbReference>
<evidence type="ECO:0000259" key="4">
    <source>
        <dbReference type="PROSITE" id="PS50995"/>
    </source>
</evidence>
<dbReference type="InterPro" id="IPR036388">
    <property type="entry name" value="WH-like_DNA-bd_sf"/>
</dbReference>
<accession>A0ABY7YJH3</accession>
<keyword evidence="3" id="KW-0804">Transcription</keyword>
<dbReference type="PROSITE" id="PS01117">
    <property type="entry name" value="HTH_MARR_1"/>
    <property type="match status" value="1"/>
</dbReference>
<dbReference type="InterPro" id="IPR039422">
    <property type="entry name" value="MarR/SlyA-like"/>
</dbReference>
<dbReference type="InterPro" id="IPR023187">
    <property type="entry name" value="Tscrpt_reg_MarR-type_CS"/>
</dbReference>
<organism evidence="5 6">
    <name type="scientific">Devosia algicola</name>
    <dbReference type="NCBI Taxonomy" id="3026418"/>
    <lineage>
        <taxon>Bacteria</taxon>
        <taxon>Pseudomonadati</taxon>
        <taxon>Pseudomonadota</taxon>
        <taxon>Alphaproteobacteria</taxon>
        <taxon>Hyphomicrobiales</taxon>
        <taxon>Devosiaceae</taxon>
        <taxon>Devosia</taxon>
    </lineage>
</organism>
<proteinExistence type="predicted"/>
<dbReference type="SUPFAM" id="SSF46785">
    <property type="entry name" value="Winged helix' DNA-binding domain"/>
    <property type="match status" value="1"/>
</dbReference>
<dbReference type="PROSITE" id="PS50995">
    <property type="entry name" value="HTH_MARR_2"/>
    <property type="match status" value="1"/>
</dbReference>
<dbReference type="InterPro" id="IPR036390">
    <property type="entry name" value="WH_DNA-bd_sf"/>
</dbReference>
<dbReference type="Pfam" id="PF12802">
    <property type="entry name" value="MarR_2"/>
    <property type="match status" value="1"/>
</dbReference>
<dbReference type="PANTHER" id="PTHR33164">
    <property type="entry name" value="TRANSCRIPTIONAL REGULATOR, MARR FAMILY"/>
    <property type="match status" value="1"/>
</dbReference>